<evidence type="ECO:0000313" key="1">
    <source>
        <dbReference type="EMBL" id="MBE1554200.1"/>
    </source>
</evidence>
<organism evidence="1 2">
    <name type="scientific">Sporosarcina limicola</name>
    <dbReference type="NCBI Taxonomy" id="34101"/>
    <lineage>
        <taxon>Bacteria</taxon>
        <taxon>Bacillati</taxon>
        <taxon>Bacillota</taxon>
        <taxon>Bacilli</taxon>
        <taxon>Bacillales</taxon>
        <taxon>Caryophanaceae</taxon>
        <taxon>Sporosarcina</taxon>
    </lineage>
</organism>
<reference evidence="1" key="1">
    <citation type="submission" date="2020-10" db="EMBL/GenBank/DDBJ databases">
        <title>Genomic Encyclopedia of Type Strains, Phase IV (KMG-IV): sequencing the most valuable type-strain genomes for metagenomic binning, comparative biology and taxonomic classification.</title>
        <authorList>
            <person name="Goeker M."/>
        </authorList>
    </citation>
    <scope>NUCLEOTIDE SEQUENCE</scope>
    <source>
        <strain evidence="1">DSM 13886</strain>
    </source>
</reference>
<dbReference type="InterPro" id="IPR021247">
    <property type="entry name" value="DUF2785"/>
</dbReference>
<comment type="caution">
    <text evidence="1">The sequence shown here is derived from an EMBL/GenBank/DDBJ whole genome shotgun (WGS) entry which is preliminary data.</text>
</comment>
<dbReference type="Proteomes" id="UP000658225">
    <property type="component" value="Unassembled WGS sequence"/>
</dbReference>
<protein>
    <recommendedName>
        <fullName evidence="3">DUF2785 domain-containing protein</fullName>
    </recommendedName>
</protein>
<proteinExistence type="predicted"/>
<dbReference type="AlphaFoldDB" id="A0A927MGX0"/>
<sequence>MLATSLENYLDDRTPKLSVEIRQEMFKEIGNPDSYLRDNLIYQSFVKLIDSNQLNAKEIQDLLEVVVQEDFLLYRIGELGMDSVFTRSFSALVVAAVIEYDIEKKVLDPEIVPNIVNKVTRYMLSEIDTRGFIHEKGWAHAVAHGADALDALAKHPQIKEEDIGRILHAVQRSLFLQVDYLDEEEERLATVIASLIAYQKVEQDICLWIKELTGIVDTQMVGNKGSIETYHVKRTVKNFLKSVYVMLNSKKIGKTVNKDVFEVLEKWMYLR</sequence>
<gene>
    <name evidence="1" type="ORF">H4683_001275</name>
</gene>
<accession>A0A927MGX0</accession>
<dbReference type="Pfam" id="PF10978">
    <property type="entry name" value="DUF2785"/>
    <property type="match status" value="1"/>
</dbReference>
<name>A0A927MGX0_9BACL</name>
<dbReference type="EMBL" id="JADBEL010000005">
    <property type="protein sequence ID" value="MBE1554200.1"/>
    <property type="molecule type" value="Genomic_DNA"/>
</dbReference>
<evidence type="ECO:0000313" key="2">
    <source>
        <dbReference type="Proteomes" id="UP000658225"/>
    </source>
</evidence>
<dbReference type="RefSeq" id="WP_192598000.1">
    <property type="nucleotide sequence ID" value="NZ_JADBEL010000005.1"/>
</dbReference>
<keyword evidence="2" id="KW-1185">Reference proteome</keyword>
<evidence type="ECO:0008006" key="3">
    <source>
        <dbReference type="Google" id="ProtNLM"/>
    </source>
</evidence>